<dbReference type="InterPro" id="IPR055313">
    <property type="entry name" value="Temptin-like"/>
</dbReference>
<dbReference type="PANTHER" id="PTHR34737">
    <property type="entry name" value="EF-HAND DOMAIN-CONTAINING PROTEIN"/>
    <property type="match status" value="1"/>
</dbReference>
<proteinExistence type="predicted"/>
<keyword evidence="1" id="KW-0732">Signal</keyword>
<dbReference type="Proteomes" id="UP000762676">
    <property type="component" value="Unassembled WGS sequence"/>
</dbReference>
<accession>A0AAV4JGH1</accession>
<feature type="chain" id="PRO_5043921169" evidence="1">
    <location>
        <begin position="18"/>
        <end position="130"/>
    </location>
</feature>
<dbReference type="AlphaFoldDB" id="A0AAV4JGH1"/>
<name>A0AAV4JGH1_9GAST</name>
<feature type="domain" description="Temptin Cys/Cys disulfide" evidence="2">
    <location>
        <begin position="16"/>
        <end position="112"/>
    </location>
</feature>
<sequence>MLKLAAVLSLLVASAMGYSGYKALIPNGDSVPNPCGDGTWPGVGHWLIYGTGERNPFGEDFKANGYTWNAALCFKDSDGDGKTNGEELGDYACDWLSEYPIQLDPAIGHPGICEPVDSPACIAKQPDFNC</sequence>
<dbReference type="InterPro" id="IPR057626">
    <property type="entry name" value="S-S_Temptin"/>
</dbReference>
<reference evidence="3 4" key="1">
    <citation type="journal article" date="2021" name="Elife">
        <title>Chloroplast acquisition without the gene transfer in kleptoplastic sea slugs, Plakobranchus ocellatus.</title>
        <authorList>
            <person name="Maeda T."/>
            <person name="Takahashi S."/>
            <person name="Yoshida T."/>
            <person name="Shimamura S."/>
            <person name="Takaki Y."/>
            <person name="Nagai Y."/>
            <person name="Toyoda A."/>
            <person name="Suzuki Y."/>
            <person name="Arimoto A."/>
            <person name="Ishii H."/>
            <person name="Satoh N."/>
            <person name="Nishiyama T."/>
            <person name="Hasebe M."/>
            <person name="Maruyama T."/>
            <person name="Minagawa J."/>
            <person name="Obokata J."/>
            <person name="Shigenobu S."/>
        </authorList>
    </citation>
    <scope>NUCLEOTIDE SEQUENCE [LARGE SCALE GENOMIC DNA]</scope>
</reference>
<dbReference type="EMBL" id="BMAT01003210">
    <property type="protein sequence ID" value="GFS21873.1"/>
    <property type="molecule type" value="Genomic_DNA"/>
</dbReference>
<dbReference type="Pfam" id="PF24784">
    <property type="entry name" value="Temptin_C"/>
    <property type="match status" value="1"/>
</dbReference>
<evidence type="ECO:0000256" key="1">
    <source>
        <dbReference type="SAM" id="SignalP"/>
    </source>
</evidence>
<organism evidence="3 4">
    <name type="scientific">Elysia marginata</name>
    <dbReference type="NCBI Taxonomy" id="1093978"/>
    <lineage>
        <taxon>Eukaryota</taxon>
        <taxon>Metazoa</taxon>
        <taxon>Spiralia</taxon>
        <taxon>Lophotrochozoa</taxon>
        <taxon>Mollusca</taxon>
        <taxon>Gastropoda</taxon>
        <taxon>Heterobranchia</taxon>
        <taxon>Euthyneura</taxon>
        <taxon>Panpulmonata</taxon>
        <taxon>Sacoglossa</taxon>
        <taxon>Placobranchoidea</taxon>
        <taxon>Plakobranchidae</taxon>
        <taxon>Elysia</taxon>
    </lineage>
</organism>
<dbReference type="PANTHER" id="PTHR34737:SF2">
    <property type="entry name" value="EF-HAND DOMAIN-CONTAINING PROTEIN"/>
    <property type="match status" value="1"/>
</dbReference>
<evidence type="ECO:0000313" key="4">
    <source>
        <dbReference type="Proteomes" id="UP000762676"/>
    </source>
</evidence>
<evidence type="ECO:0000313" key="3">
    <source>
        <dbReference type="EMBL" id="GFS21873.1"/>
    </source>
</evidence>
<evidence type="ECO:0000259" key="2">
    <source>
        <dbReference type="Pfam" id="PF24784"/>
    </source>
</evidence>
<protein>
    <submittedName>
        <fullName evidence="3">MOXD1 homolog 1-like isoform X3</fullName>
    </submittedName>
</protein>
<feature type="signal peptide" evidence="1">
    <location>
        <begin position="1"/>
        <end position="17"/>
    </location>
</feature>
<comment type="caution">
    <text evidence="3">The sequence shown here is derived from an EMBL/GenBank/DDBJ whole genome shotgun (WGS) entry which is preliminary data.</text>
</comment>
<keyword evidence="4" id="KW-1185">Reference proteome</keyword>
<gene>
    <name evidence="3" type="ORF">ElyMa_001603900</name>
</gene>